<dbReference type="InterPro" id="IPR011989">
    <property type="entry name" value="ARM-like"/>
</dbReference>
<dbReference type="Gene3D" id="1.25.10.10">
    <property type="entry name" value="Leucine-rich Repeat Variant"/>
    <property type="match status" value="2"/>
</dbReference>
<dbReference type="GO" id="GO:0070830">
    <property type="term" value="P:bicellular tight junction assembly"/>
    <property type="evidence" value="ECO:0007669"/>
    <property type="project" value="TreeGrafter"/>
</dbReference>
<dbReference type="EMBL" id="RQTK01001564">
    <property type="protein sequence ID" value="RUS69826.1"/>
    <property type="molecule type" value="Genomic_DNA"/>
</dbReference>
<dbReference type="InterPro" id="IPR016024">
    <property type="entry name" value="ARM-type_fold"/>
</dbReference>
<dbReference type="STRING" id="188477.A0A3S1AR79"/>
<dbReference type="GO" id="GO:0000226">
    <property type="term" value="P:microtubule cytoskeleton organization"/>
    <property type="evidence" value="ECO:0007669"/>
    <property type="project" value="TreeGrafter"/>
</dbReference>
<protein>
    <recommendedName>
        <fullName evidence="2">Tubulin-specific chaperone D</fullName>
    </recommendedName>
</protein>
<dbReference type="GO" id="GO:0007021">
    <property type="term" value="P:tubulin complex assembly"/>
    <property type="evidence" value="ECO:0007669"/>
    <property type="project" value="InterPro"/>
</dbReference>
<evidence type="ECO:0000256" key="1">
    <source>
        <dbReference type="ARBA" id="ARBA00006853"/>
    </source>
</evidence>
<dbReference type="Pfam" id="PF25767">
    <property type="entry name" value="ARM_TBCD_2nd"/>
    <property type="match status" value="1"/>
</dbReference>
<accession>A0A3S1AR79</accession>
<evidence type="ECO:0000259" key="4">
    <source>
        <dbReference type="Pfam" id="PF12612"/>
    </source>
</evidence>
<dbReference type="PANTHER" id="PTHR12658:SF0">
    <property type="entry name" value="TUBULIN-SPECIFIC CHAPERONE D"/>
    <property type="match status" value="1"/>
</dbReference>
<dbReference type="InterPro" id="IPR058033">
    <property type="entry name" value="ARM_TBCD_2nd"/>
</dbReference>
<reference evidence="6 7" key="1">
    <citation type="submission" date="2019-01" db="EMBL/GenBank/DDBJ databases">
        <title>A draft genome assembly of the solar-powered sea slug Elysia chlorotica.</title>
        <authorList>
            <person name="Cai H."/>
            <person name="Li Q."/>
            <person name="Fang X."/>
            <person name="Li J."/>
            <person name="Curtis N.E."/>
            <person name="Altenburger A."/>
            <person name="Shibata T."/>
            <person name="Feng M."/>
            <person name="Maeda T."/>
            <person name="Schwartz J.A."/>
            <person name="Shigenobu S."/>
            <person name="Lundholm N."/>
            <person name="Nishiyama T."/>
            <person name="Yang H."/>
            <person name="Hasebe M."/>
            <person name="Li S."/>
            <person name="Pierce S.K."/>
            <person name="Wang J."/>
        </authorList>
    </citation>
    <scope>NUCLEOTIDE SEQUENCE [LARGE SCALE GENOMIC DNA]</scope>
    <source>
        <strain evidence="6">EC2010</strain>
        <tissue evidence="6">Whole organism of an adult</tissue>
    </source>
</reference>
<sequence length="1182" mass="132963">MTSQQCSEEDNEQTAVVHERFKEIEELKELITNLEKICNDTVAMEMSAERFTFIVDDYQEQPHLIDVYLEELLIMLLNIAKNPSAPRPLSRQAFRYLYLITKMRGFKQVVRLLPHEVADMEPLLYLIESQDPNDHETWETRYMLLLWLSIVCLIPFDLRRLDSDIQQGDGNVKARVKDRILSICKMYMPVTDKSRDAASYLMSRFLTRPDIKEELLPSCLDWMMQRLRSMDYASVFGCNELCGVLGTLALLFKNGKREDLLQYAPVVLRVTKESACDDCNNCVIRKMAAKLLQRLGLTFLKSRVAPWRYQRGSRSLATNLGGAVISATQGGGSNLLSSKEEEDTSEDMDIPEEIEEVIEHMLVCLKDKETVVRWTAAKGIGRVTGRLPKELADEVVGSVLELFSYQESDGAWHGACLALAELGRRGLLLPERLEDVVPVIMKALVYDDKRGNFSVGAHVRDAACYVCWAFARAYEPKVMVSYVDAIANCLIIVSVFDREVNVRRAAAAAFQENVGRQGTFPHGIDILTTVDYFAVGGRPHCYLDLSVFVANFPEYTTSIIDHLADVKLGHWDNAIRELSAKALHGLTACAPDYMANTILPKLLPLTSGLDLFQRHGSILAMAEIIHALYHVAQTRDVALEKLLGEKLISDIQEISDKLNNTKMFKKHGGEFMRTAVCCLIEKCSLSKLPLHNKPVIDSWQNVINECLTRLEPEIQAAAVSAISSFFPEYYTNEDGTVFPDKQEHILSLYLQELKSSNEATRQGHSLALGALPKVMVKGQLKRIFAGLIEVTQVTPKDEKMAEARRDGVKALASLCQTVGVDQAGHPDSVVCPQNVGTVYSALLHAMKDYTLDSRGDIGAWVREAAMQALHDLSSLIVTSGQQILTPEIVKQMMCCLVQQSMEKIDRTRALAGVIFHSLLYHNPPIPYIPHEAEIKHIFSEFDANNSSWASAAHTFPLFCRLLELEDYLYSALLGLIISVGGITESIVKHSSGSLRDYLHSIQDKPDVLHNFVSVLLQVFRDFQRDDRVTYPMMRSLDHILSWGVLEAIAGTESDSLPLQILDTVKKEVSKSGKLKKLQAAADVYCGLIQFEGEPRTRSLFQLMLLLCHQYPRVRKTTSEKIYETLLAYDEVVPEENVSDVMALLGDTQWDLEVENMDELREKRNSLCDMLGVKRPVLVKKPS</sequence>
<dbReference type="SUPFAM" id="SSF48371">
    <property type="entry name" value="ARM repeat"/>
    <property type="match status" value="2"/>
</dbReference>
<dbReference type="PANTHER" id="PTHR12658">
    <property type="entry name" value="BETA-TUBULIN COFACTOR D"/>
    <property type="match status" value="1"/>
</dbReference>
<comment type="caution">
    <text evidence="6">The sequence shown here is derived from an EMBL/GenBank/DDBJ whole genome shotgun (WGS) entry which is preliminary data.</text>
</comment>
<feature type="domain" description="Tubulin-folding cofactor D ARM repeats" evidence="5">
    <location>
        <begin position="284"/>
        <end position="524"/>
    </location>
</feature>
<dbReference type="GO" id="GO:0007023">
    <property type="term" value="P:post-chaperonin tubulin folding pathway"/>
    <property type="evidence" value="ECO:0007669"/>
    <property type="project" value="InterPro"/>
</dbReference>
<dbReference type="Pfam" id="PF23579">
    <property type="entry name" value="ARM_TBCD"/>
    <property type="match status" value="1"/>
</dbReference>
<evidence type="ECO:0000313" key="7">
    <source>
        <dbReference type="Proteomes" id="UP000271974"/>
    </source>
</evidence>
<dbReference type="OrthoDB" id="10253476at2759"/>
<feature type="domain" description="Tubulin-folding cofactor D C-terminal" evidence="4">
    <location>
        <begin position="891"/>
        <end position="1076"/>
    </location>
</feature>
<dbReference type="InterPro" id="IPR033162">
    <property type="entry name" value="TBCD"/>
</dbReference>
<gene>
    <name evidence="6" type="ORF">EGW08_022413</name>
</gene>
<organism evidence="6 7">
    <name type="scientific">Elysia chlorotica</name>
    <name type="common">Eastern emerald elysia</name>
    <name type="synonym">Sea slug</name>
    <dbReference type="NCBI Taxonomy" id="188477"/>
    <lineage>
        <taxon>Eukaryota</taxon>
        <taxon>Metazoa</taxon>
        <taxon>Spiralia</taxon>
        <taxon>Lophotrochozoa</taxon>
        <taxon>Mollusca</taxon>
        <taxon>Gastropoda</taxon>
        <taxon>Heterobranchia</taxon>
        <taxon>Euthyneura</taxon>
        <taxon>Panpulmonata</taxon>
        <taxon>Sacoglossa</taxon>
        <taxon>Placobranchoidea</taxon>
        <taxon>Plakobranchidae</taxon>
        <taxon>Elysia</taxon>
    </lineage>
</organism>
<dbReference type="GO" id="GO:0005096">
    <property type="term" value="F:GTPase activator activity"/>
    <property type="evidence" value="ECO:0007669"/>
    <property type="project" value="InterPro"/>
</dbReference>
<dbReference type="GO" id="GO:0016328">
    <property type="term" value="C:lateral plasma membrane"/>
    <property type="evidence" value="ECO:0007669"/>
    <property type="project" value="TreeGrafter"/>
</dbReference>
<evidence type="ECO:0000259" key="5">
    <source>
        <dbReference type="Pfam" id="PF25767"/>
    </source>
</evidence>
<comment type="similarity">
    <text evidence="1">Belongs to the TBCD family.</text>
</comment>
<dbReference type="GO" id="GO:0034333">
    <property type="term" value="P:adherens junction assembly"/>
    <property type="evidence" value="ECO:0007669"/>
    <property type="project" value="TreeGrafter"/>
</dbReference>
<dbReference type="InterPro" id="IPR022577">
    <property type="entry name" value="TBCD_C"/>
</dbReference>
<keyword evidence="7" id="KW-1185">Reference proteome</keyword>
<evidence type="ECO:0000313" key="6">
    <source>
        <dbReference type="EMBL" id="RUS69826.1"/>
    </source>
</evidence>
<dbReference type="Pfam" id="PF12612">
    <property type="entry name" value="TFCD_C"/>
    <property type="match status" value="1"/>
</dbReference>
<proteinExistence type="inferred from homology"/>
<dbReference type="Proteomes" id="UP000271974">
    <property type="component" value="Unassembled WGS sequence"/>
</dbReference>
<name>A0A3S1AR79_ELYCH</name>
<evidence type="ECO:0000256" key="3">
    <source>
        <dbReference type="ARBA" id="ARBA00023186"/>
    </source>
</evidence>
<dbReference type="AlphaFoldDB" id="A0A3S1AR79"/>
<dbReference type="GO" id="GO:0048487">
    <property type="term" value="F:beta-tubulin binding"/>
    <property type="evidence" value="ECO:0007669"/>
    <property type="project" value="InterPro"/>
</dbReference>
<evidence type="ECO:0000256" key="2">
    <source>
        <dbReference type="ARBA" id="ARBA00015003"/>
    </source>
</evidence>
<keyword evidence="3" id="KW-0143">Chaperone</keyword>